<comment type="caution">
    <text evidence="1">The sequence shown here is derived from an EMBL/GenBank/DDBJ whole genome shotgun (WGS) entry which is preliminary data.</text>
</comment>
<gene>
    <name evidence="1" type="ORF">KOR42_23390</name>
</gene>
<evidence type="ECO:0000313" key="2">
    <source>
        <dbReference type="Proteomes" id="UP000317243"/>
    </source>
</evidence>
<proteinExistence type="predicted"/>
<dbReference type="Proteomes" id="UP000317243">
    <property type="component" value="Unassembled WGS sequence"/>
</dbReference>
<accession>A0A5C5XAP9</accession>
<evidence type="ECO:0000313" key="1">
    <source>
        <dbReference type="EMBL" id="TWT58952.1"/>
    </source>
</evidence>
<name>A0A5C5XAP9_9PLAN</name>
<keyword evidence="2" id="KW-1185">Reference proteome</keyword>
<dbReference type="AlphaFoldDB" id="A0A5C5XAP9"/>
<dbReference type="EMBL" id="SIHI01000001">
    <property type="protein sequence ID" value="TWT58952.1"/>
    <property type="molecule type" value="Genomic_DNA"/>
</dbReference>
<sequence>MKISRRAFFARVQVTALKWSQLLGLMGFRLKMYGAGVPGYSASISFLGRCVGFLTKDGHIQWLSQLK</sequence>
<dbReference type="RefSeq" id="WP_146509694.1">
    <property type="nucleotide sequence ID" value="NZ_SIHI01000001.1"/>
</dbReference>
<protein>
    <submittedName>
        <fullName evidence="1">Uncharacterized protein</fullName>
    </submittedName>
</protein>
<organism evidence="1 2">
    <name type="scientific">Thalassoglobus neptunius</name>
    <dbReference type="NCBI Taxonomy" id="1938619"/>
    <lineage>
        <taxon>Bacteria</taxon>
        <taxon>Pseudomonadati</taxon>
        <taxon>Planctomycetota</taxon>
        <taxon>Planctomycetia</taxon>
        <taxon>Planctomycetales</taxon>
        <taxon>Planctomycetaceae</taxon>
        <taxon>Thalassoglobus</taxon>
    </lineage>
</organism>
<reference evidence="1 2" key="1">
    <citation type="submission" date="2019-02" db="EMBL/GenBank/DDBJ databases">
        <title>Deep-cultivation of Planctomycetes and their phenomic and genomic characterization uncovers novel biology.</title>
        <authorList>
            <person name="Wiegand S."/>
            <person name="Jogler M."/>
            <person name="Boedeker C."/>
            <person name="Pinto D."/>
            <person name="Vollmers J."/>
            <person name="Rivas-Marin E."/>
            <person name="Kohn T."/>
            <person name="Peeters S.H."/>
            <person name="Heuer A."/>
            <person name="Rast P."/>
            <person name="Oberbeckmann S."/>
            <person name="Bunk B."/>
            <person name="Jeske O."/>
            <person name="Meyerdierks A."/>
            <person name="Storesund J.E."/>
            <person name="Kallscheuer N."/>
            <person name="Luecker S."/>
            <person name="Lage O.M."/>
            <person name="Pohl T."/>
            <person name="Merkel B.J."/>
            <person name="Hornburger P."/>
            <person name="Mueller R.-W."/>
            <person name="Bruemmer F."/>
            <person name="Labrenz M."/>
            <person name="Spormann A.M."/>
            <person name="Op Den Camp H."/>
            <person name="Overmann J."/>
            <person name="Amann R."/>
            <person name="Jetten M.S.M."/>
            <person name="Mascher T."/>
            <person name="Medema M.H."/>
            <person name="Devos D.P."/>
            <person name="Kaster A.-K."/>
            <person name="Ovreas L."/>
            <person name="Rohde M."/>
            <person name="Galperin M.Y."/>
            <person name="Jogler C."/>
        </authorList>
    </citation>
    <scope>NUCLEOTIDE SEQUENCE [LARGE SCALE GENOMIC DNA]</scope>
    <source>
        <strain evidence="1 2">KOR42</strain>
    </source>
</reference>